<dbReference type="OrthoDB" id="8116829at2"/>
<evidence type="ECO:0008006" key="3">
    <source>
        <dbReference type="Google" id="ProtNLM"/>
    </source>
</evidence>
<dbReference type="AlphaFoldDB" id="A0A2W4CIS0"/>
<evidence type="ECO:0000313" key="1">
    <source>
        <dbReference type="EMBL" id="PZM12852.1"/>
    </source>
</evidence>
<evidence type="ECO:0000313" key="2">
    <source>
        <dbReference type="Proteomes" id="UP000248925"/>
    </source>
</evidence>
<sequence>MTSITYRTTEKSHYSPSFGIGLFTALSTYSLKLAERLEQWQAARAIESMPIDMRKDLGWPAADITRGRK</sequence>
<gene>
    <name evidence="1" type="ORF">CPY51_14965</name>
</gene>
<protein>
    <recommendedName>
        <fullName evidence="3">DUF1127 domain-containing protein</fullName>
    </recommendedName>
</protein>
<dbReference type="RefSeq" id="WP_111161047.1">
    <property type="nucleotide sequence ID" value="NZ_PCDP01000036.1"/>
</dbReference>
<proteinExistence type="predicted"/>
<reference evidence="1 2" key="1">
    <citation type="journal article" date="2018" name="Sci. Rep.">
        <title>Rhizobium tumorigenes sp. nov., a novel plant tumorigenic bacterium isolated from cane gall tumors on thornless blackberry.</title>
        <authorList>
            <person name="Kuzmanovi N."/>
            <person name="Smalla K."/>
            <person name="Gronow S."/>
            <person name="PuBawska J."/>
        </authorList>
    </citation>
    <scope>NUCLEOTIDE SEQUENCE [LARGE SCALE GENOMIC DNA]</scope>
    <source>
        <strain evidence="1 2">CCBAU 85046</strain>
    </source>
</reference>
<keyword evidence="2" id="KW-1185">Reference proteome</keyword>
<name>A0A2W4CIS0_9HYPH</name>
<dbReference type="Proteomes" id="UP000248925">
    <property type="component" value="Unassembled WGS sequence"/>
</dbReference>
<comment type="caution">
    <text evidence="1">The sequence shown here is derived from an EMBL/GenBank/DDBJ whole genome shotgun (WGS) entry which is preliminary data.</text>
</comment>
<accession>A0A2W4CIS0</accession>
<organism evidence="1 2">
    <name type="scientific">Rhizobium tubonense</name>
    <dbReference type="NCBI Taxonomy" id="484088"/>
    <lineage>
        <taxon>Bacteria</taxon>
        <taxon>Pseudomonadati</taxon>
        <taxon>Pseudomonadota</taxon>
        <taxon>Alphaproteobacteria</taxon>
        <taxon>Hyphomicrobiales</taxon>
        <taxon>Rhizobiaceae</taxon>
        <taxon>Rhizobium/Agrobacterium group</taxon>
        <taxon>Rhizobium</taxon>
    </lineage>
</organism>
<dbReference type="EMBL" id="PCDP01000036">
    <property type="protein sequence ID" value="PZM12852.1"/>
    <property type="molecule type" value="Genomic_DNA"/>
</dbReference>